<dbReference type="Pfam" id="PF05181">
    <property type="entry name" value="XPA_C"/>
    <property type="match status" value="1"/>
</dbReference>
<dbReference type="InterPro" id="IPR009061">
    <property type="entry name" value="DNA-bd_dom_put_sf"/>
</dbReference>
<keyword evidence="3" id="KW-0479">Metal-binding</keyword>
<comment type="subcellular location">
    <subcellularLocation>
        <location evidence="1">Nucleus</location>
    </subcellularLocation>
</comment>
<evidence type="ECO:0000256" key="5">
    <source>
        <dbReference type="ARBA" id="ARBA00022771"/>
    </source>
</evidence>
<dbReference type="InterPro" id="IPR022656">
    <property type="entry name" value="XPA_C"/>
</dbReference>
<feature type="domain" description="XPA C-terminal" evidence="11">
    <location>
        <begin position="148"/>
        <end position="199"/>
    </location>
</feature>
<evidence type="ECO:0000256" key="10">
    <source>
        <dbReference type="SAM" id="MobiDB-lite"/>
    </source>
</evidence>
<evidence type="ECO:0000256" key="1">
    <source>
        <dbReference type="ARBA" id="ARBA00004123"/>
    </source>
</evidence>
<evidence type="ECO:0000256" key="7">
    <source>
        <dbReference type="ARBA" id="ARBA00023125"/>
    </source>
</evidence>
<keyword evidence="13" id="KW-1185">Reference proteome</keyword>
<protein>
    <recommendedName>
        <fullName evidence="11">XPA C-terminal domain-containing protein</fullName>
    </recommendedName>
</protein>
<dbReference type="InterPro" id="IPR037129">
    <property type="entry name" value="XPA_sf"/>
</dbReference>
<evidence type="ECO:0000259" key="11">
    <source>
        <dbReference type="Pfam" id="PF05181"/>
    </source>
</evidence>
<name>A0ABR1AP96_POLSC</name>
<dbReference type="EMBL" id="JAWJWF010000046">
    <property type="protein sequence ID" value="KAK6624310.1"/>
    <property type="molecule type" value="Genomic_DNA"/>
</dbReference>
<evidence type="ECO:0000256" key="6">
    <source>
        <dbReference type="ARBA" id="ARBA00022833"/>
    </source>
</evidence>
<dbReference type="Proteomes" id="UP001359485">
    <property type="component" value="Unassembled WGS sequence"/>
</dbReference>
<sequence>MTEVSNSRSTRIGGLENEVLEKTGSPSQELSASVKAQIERNRQRALMLKQARLIPHPYSKINVSESVEKSIIRVEGSRFIDTGGGFLIEESSLQQQKVSPEELKTIPPPIIEPERPNCLECNEKFPDSFLLLHFDHPVCDKCRDNDDKHALITKTEAKNEYLLKDCDFDKRGPPLKFISRKNPHNSNWGEMKLYLQLQIEKRALEIWGTPEALEQEREQREEKKEKTKFKKYQKQMKVLRMNVRSSLYDRTSISHTHEFGPEIHVESDTYKHTCLVCGFEDTFEKM</sequence>
<dbReference type="PROSITE" id="PS00753">
    <property type="entry name" value="XPA_2"/>
    <property type="match status" value="1"/>
</dbReference>
<dbReference type="Gene3D" id="3.90.530.10">
    <property type="entry name" value="XPA C-terminal domain"/>
    <property type="match status" value="1"/>
</dbReference>
<evidence type="ECO:0000313" key="13">
    <source>
        <dbReference type="Proteomes" id="UP001359485"/>
    </source>
</evidence>
<evidence type="ECO:0000256" key="8">
    <source>
        <dbReference type="ARBA" id="ARBA00023204"/>
    </source>
</evidence>
<evidence type="ECO:0000313" key="12">
    <source>
        <dbReference type="EMBL" id="KAK6624310.1"/>
    </source>
</evidence>
<comment type="caution">
    <text evidence="12">The sequence shown here is derived from an EMBL/GenBank/DDBJ whole genome shotgun (WGS) entry which is preliminary data.</text>
</comment>
<evidence type="ECO:0000256" key="4">
    <source>
        <dbReference type="ARBA" id="ARBA00022763"/>
    </source>
</evidence>
<dbReference type="SUPFAM" id="SSF46955">
    <property type="entry name" value="Putative DNA-binding domain"/>
    <property type="match status" value="1"/>
</dbReference>
<dbReference type="InterPro" id="IPR022652">
    <property type="entry name" value="Znf_XPA_CS"/>
</dbReference>
<comment type="similarity">
    <text evidence="2">Belongs to the XPA family.</text>
</comment>
<dbReference type="SUPFAM" id="SSF57716">
    <property type="entry name" value="Glucocorticoid receptor-like (DNA-binding domain)"/>
    <property type="match status" value="1"/>
</dbReference>
<feature type="compositionally biased region" description="Polar residues" evidence="10">
    <location>
        <begin position="1"/>
        <end position="10"/>
    </location>
</feature>
<feature type="region of interest" description="Disordered" evidence="10">
    <location>
        <begin position="1"/>
        <end position="35"/>
    </location>
</feature>
<dbReference type="PANTHER" id="PTHR10142">
    <property type="entry name" value="DNA REPAIR PROTEIN COMPLEMENTING XP-A CELLS"/>
    <property type="match status" value="1"/>
</dbReference>
<keyword evidence="5" id="KW-0863">Zinc-finger</keyword>
<evidence type="ECO:0000256" key="9">
    <source>
        <dbReference type="ARBA" id="ARBA00023242"/>
    </source>
</evidence>
<proteinExistence type="inferred from homology"/>
<keyword evidence="7" id="KW-0238">DNA-binding</keyword>
<dbReference type="PANTHER" id="PTHR10142:SF0">
    <property type="entry name" value="DNA REPAIR PROTEIN COMPLEMENTING XP-A CELLS"/>
    <property type="match status" value="1"/>
</dbReference>
<dbReference type="CDD" id="cd21076">
    <property type="entry name" value="DBD_XPA"/>
    <property type="match status" value="1"/>
</dbReference>
<dbReference type="InterPro" id="IPR000465">
    <property type="entry name" value="XPA/RAD14"/>
</dbReference>
<keyword evidence="9" id="KW-0539">Nucleus</keyword>
<keyword evidence="6" id="KW-0862">Zinc</keyword>
<keyword evidence="8" id="KW-0234">DNA repair</keyword>
<reference evidence="12 13" key="1">
    <citation type="submission" date="2023-09" db="EMBL/GenBank/DDBJ databases">
        <title>Genomes of two closely related lineages of the louse Polyplax serrata with different host specificities.</title>
        <authorList>
            <person name="Martinu J."/>
            <person name="Tarabai H."/>
            <person name="Stefka J."/>
            <person name="Hypsa V."/>
        </authorList>
    </citation>
    <scope>NUCLEOTIDE SEQUENCE [LARGE SCALE GENOMIC DNA]</scope>
    <source>
        <strain evidence="12">98ZLc_SE</strain>
    </source>
</reference>
<evidence type="ECO:0000256" key="2">
    <source>
        <dbReference type="ARBA" id="ARBA00005548"/>
    </source>
</evidence>
<dbReference type="PROSITE" id="PS00752">
    <property type="entry name" value="XPA_1"/>
    <property type="match status" value="1"/>
</dbReference>
<evidence type="ECO:0000256" key="3">
    <source>
        <dbReference type="ARBA" id="ARBA00022723"/>
    </source>
</evidence>
<accession>A0ABR1AP96</accession>
<organism evidence="12 13">
    <name type="scientific">Polyplax serrata</name>
    <name type="common">Common mouse louse</name>
    <dbReference type="NCBI Taxonomy" id="468196"/>
    <lineage>
        <taxon>Eukaryota</taxon>
        <taxon>Metazoa</taxon>
        <taxon>Ecdysozoa</taxon>
        <taxon>Arthropoda</taxon>
        <taxon>Hexapoda</taxon>
        <taxon>Insecta</taxon>
        <taxon>Pterygota</taxon>
        <taxon>Neoptera</taxon>
        <taxon>Paraneoptera</taxon>
        <taxon>Psocodea</taxon>
        <taxon>Troctomorpha</taxon>
        <taxon>Phthiraptera</taxon>
        <taxon>Anoplura</taxon>
        <taxon>Polyplacidae</taxon>
        <taxon>Polyplax</taxon>
    </lineage>
</organism>
<dbReference type="InterPro" id="IPR022658">
    <property type="entry name" value="XPA_CS"/>
</dbReference>
<gene>
    <name evidence="12" type="ORF">RUM44_011169</name>
</gene>
<dbReference type="NCBIfam" id="TIGR00598">
    <property type="entry name" value="rad14"/>
    <property type="match status" value="1"/>
</dbReference>
<keyword evidence="4" id="KW-0227">DNA damage</keyword>
<dbReference type="Pfam" id="PF01286">
    <property type="entry name" value="XPA_N"/>
    <property type="match status" value="1"/>
</dbReference>